<name>A0A4V0BMV4_9STRE</name>
<dbReference type="Gene3D" id="3.90.550.10">
    <property type="entry name" value="Spore Coat Polysaccharide Biosynthesis Protein SpsA, Chain A"/>
    <property type="match status" value="1"/>
</dbReference>
<dbReference type="InterPro" id="IPR001173">
    <property type="entry name" value="Glyco_trans_2-like"/>
</dbReference>
<dbReference type="EMBL" id="LR594040">
    <property type="protein sequence ID" value="VTS69765.1"/>
    <property type="molecule type" value="Genomic_DNA"/>
</dbReference>
<dbReference type="PANTHER" id="PTHR22916">
    <property type="entry name" value="GLYCOSYLTRANSFERASE"/>
    <property type="match status" value="1"/>
</dbReference>
<keyword evidence="2" id="KW-0808">Transferase</keyword>
<evidence type="ECO:0000259" key="1">
    <source>
        <dbReference type="Pfam" id="PF00535"/>
    </source>
</evidence>
<protein>
    <submittedName>
        <fullName evidence="2">Cell wall biosynthesis glycosyltransferase</fullName>
        <ecNumber evidence="2">2.4.1.212</ecNumber>
    </submittedName>
</protein>
<dbReference type="InterPro" id="IPR029044">
    <property type="entry name" value="Nucleotide-diphossugar_trans"/>
</dbReference>
<gene>
    <name evidence="2" type="primary">hyaD</name>
    <name evidence="2" type="ORF">NCTC5338_00328</name>
</gene>
<dbReference type="PANTHER" id="PTHR22916:SF3">
    <property type="entry name" value="UDP-GLCNAC:BETAGAL BETA-1,3-N-ACETYLGLUCOSAMINYLTRANSFERASE-LIKE PROTEIN 1"/>
    <property type="match status" value="1"/>
</dbReference>
<sequence>MSNKILTITVPTYNIENYIGKCIESFKAVNPDYYSDFEVLIINDGSTDNSVQVVENLMEGSNLDLRIITKENGGHGSTINRGIKEANGKYFKVIDGDDWINVPEFESLLDKLREINTDLVISDYTEQHVYNNSTVLKEFSSYLFPNQETRGIPTKWTPMHALVYKTSILKDNAITISENTFYVDQEYTMLPLQFVENYIYYKLDIYQYFLGRADQSMNIAVMKKRADHHERVTKRILDLYKEIHVKNTELEKVVSDSLQYLVNMQNMLYVMNNELEKVYNLFSYAEKNGFKFKFETDTKTSNLLYINYKTKYLFNIVIKNLVKRKANSLEKEFQEKGF</sequence>
<dbReference type="EC" id="2.4.1.212" evidence="2"/>
<dbReference type="SUPFAM" id="SSF53448">
    <property type="entry name" value="Nucleotide-diphospho-sugar transferases"/>
    <property type="match status" value="1"/>
</dbReference>
<accession>A0A4V0BMV4</accession>
<reference evidence="2 3" key="1">
    <citation type="submission" date="2019-05" db="EMBL/GenBank/DDBJ databases">
        <authorList>
            <consortium name="Pathogen Informatics"/>
        </authorList>
    </citation>
    <scope>NUCLEOTIDE SEQUENCE [LARGE SCALE GENOMIC DNA]</scope>
    <source>
        <strain evidence="2 3">NCTC5338</strain>
    </source>
</reference>
<dbReference type="Pfam" id="PF00535">
    <property type="entry name" value="Glycos_transf_2"/>
    <property type="match status" value="1"/>
</dbReference>
<feature type="domain" description="Glycosyltransferase 2-like" evidence="1">
    <location>
        <begin position="8"/>
        <end position="138"/>
    </location>
</feature>
<dbReference type="AlphaFoldDB" id="A0A4V0BMV4"/>
<dbReference type="CDD" id="cd00761">
    <property type="entry name" value="Glyco_tranf_GTA_type"/>
    <property type="match status" value="1"/>
</dbReference>
<dbReference type="GO" id="GO:0050501">
    <property type="term" value="F:hyaluronan synthase activity"/>
    <property type="evidence" value="ECO:0007669"/>
    <property type="project" value="UniProtKB-EC"/>
</dbReference>
<organism evidence="2 3">
    <name type="scientific">Streptococcus australis</name>
    <dbReference type="NCBI Taxonomy" id="113107"/>
    <lineage>
        <taxon>Bacteria</taxon>
        <taxon>Bacillati</taxon>
        <taxon>Bacillota</taxon>
        <taxon>Bacilli</taxon>
        <taxon>Lactobacillales</taxon>
        <taxon>Streptococcaceae</taxon>
        <taxon>Streptococcus</taxon>
    </lineage>
</organism>
<proteinExistence type="predicted"/>
<dbReference type="Proteomes" id="UP000307982">
    <property type="component" value="Chromosome"/>
</dbReference>
<evidence type="ECO:0000313" key="3">
    <source>
        <dbReference type="Proteomes" id="UP000307982"/>
    </source>
</evidence>
<evidence type="ECO:0000313" key="2">
    <source>
        <dbReference type="EMBL" id="VTS69765.1"/>
    </source>
</evidence>
<dbReference type="OrthoDB" id="396512at2"/>
<keyword evidence="2" id="KW-0328">Glycosyltransferase</keyword>